<keyword evidence="4 7" id="KW-0238">DNA-binding</keyword>
<comment type="caution">
    <text evidence="10">The sequence shown here is derived from an EMBL/GenBank/DDBJ whole genome shotgun (WGS) entry which is preliminary data.</text>
</comment>
<evidence type="ECO:0000256" key="3">
    <source>
        <dbReference type="ARBA" id="ARBA00023015"/>
    </source>
</evidence>
<evidence type="ECO:0000256" key="5">
    <source>
        <dbReference type="ARBA" id="ARBA00023163"/>
    </source>
</evidence>
<dbReference type="RefSeq" id="WP_349205029.1">
    <property type="nucleotide sequence ID" value="NZ_JBBMFN010000038.1"/>
</dbReference>
<reference evidence="10 11" key="1">
    <citation type="submission" date="2024-03" db="EMBL/GenBank/DDBJ databases">
        <title>Human intestinal bacterial collection.</title>
        <authorList>
            <person name="Pauvert C."/>
            <person name="Hitch T.C.A."/>
            <person name="Clavel T."/>
        </authorList>
    </citation>
    <scope>NUCLEOTIDE SEQUENCE [LARGE SCALE GENOMIC DNA]</scope>
    <source>
        <strain evidence="10 11">CLA-SR-H024</strain>
    </source>
</reference>
<proteinExistence type="predicted"/>
<evidence type="ECO:0000256" key="1">
    <source>
        <dbReference type="ARBA" id="ARBA00022553"/>
    </source>
</evidence>
<evidence type="ECO:0000313" key="10">
    <source>
        <dbReference type="EMBL" id="MEQ2466957.1"/>
    </source>
</evidence>
<dbReference type="Gene3D" id="3.40.50.2300">
    <property type="match status" value="1"/>
</dbReference>
<dbReference type="CDD" id="cd00383">
    <property type="entry name" value="trans_reg_C"/>
    <property type="match status" value="1"/>
</dbReference>
<evidence type="ECO:0000256" key="7">
    <source>
        <dbReference type="PROSITE-ProRule" id="PRU01091"/>
    </source>
</evidence>
<dbReference type="SMART" id="SM00448">
    <property type="entry name" value="REC"/>
    <property type="match status" value="1"/>
</dbReference>
<dbReference type="PROSITE" id="PS51755">
    <property type="entry name" value="OMPR_PHOB"/>
    <property type="match status" value="1"/>
</dbReference>
<dbReference type="Gene3D" id="1.10.10.10">
    <property type="entry name" value="Winged helix-like DNA-binding domain superfamily/Winged helix DNA-binding domain"/>
    <property type="match status" value="1"/>
</dbReference>
<keyword evidence="1 6" id="KW-0597">Phosphoprotein</keyword>
<feature type="modified residue" description="4-aspartylphosphate" evidence="6">
    <location>
        <position position="52"/>
    </location>
</feature>
<keyword evidence="3" id="KW-0805">Transcription regulation</keyword>
<organism evidence="10 11">
    <name type="scientific">Niallia hominis</name>
    <dbReference type="NCBI Taxonomy" id="3133173"/>
    <lineage>
        <taxon>Bacteria</taxon>
        <taxon>Bacillati</taxon>
        <taxon>Bacillota</taxon>
        <taxon>Bacilli</taxon>
        <taxon>Bacillales</taxon>
        <taxon>Bacillaceae</taxon>
        <taxon>Niallia</taxon>
    </lineage>
</organism>
<evidence type="ECO:0000313" key="11">
    <source>
        <dbReference type="Proteomes" id="UP001465426"/>
    </source>
</evidence>
<gene>
    <name evidence="10" type="ORF">WMO63_14960</name>
</gene>
<feature type="domain" description="OmpR/PhoB-type" evidence="9">
    <location>
        <begin position="127"/>
        <end position="226"/>
    </location>
</feature>
<feature type="domain" description="Response regulatory" evidence="8">
    <location>
        <begin position="3"/>
        <end position="116"/>
    </location>
</feature>
<dbReference type="PANTHER" id="PTHR48111:SF1">
    <property type="entry name" value="TWO-COMPONENT RESPONSE REGULATOR ORR33"/>
    <property type="match status" value="1"/>
</dbReference>
<dbReference type="SMART" id="SM00862">
    <property type="entry name" value="Trans_reg_C"/>
    <property type="match status" value="1"/>
</dbReference>
<dbReference type="CDD" id="cd17574">
    <property type="entry name" value="REC_OmpR"/>
    <property type="match status" value="1"/>
</dbReference>
<dbReference type="InterPro" id="IPR001789">
    <property type="entry name" value="Sig_transdc_resp-reg_receiver"/>
</dbReference>
<evidence type="ECO:0000259" key="8">
    <source>
        <dbReference type="PROSITE" id="PS50110"/>
    </source>
</evidence>
<evidence type="ECO:0000256" key="6">
    <source>
        <dbReference type="PROSITE-ProRule" id="PRU00169"/>
    </source>
</evidence>
<name>A0ABV1F0R0_9BACI</name>
<dbReference type="InterPro" id="IPR039420">
    <property type="entry name" value="WalR-like"/>
</dbReference>
<dbReference type="Pfam" id="PF00072">
    <property type="entry name" value="Response_reg"/>
    <property type="match status" value="1"/>
</dbReference>
<dbReference type="PROSITE" id="PS50110">
    <property type="entry name" value="RESPONSE_REGULATORY"/>
    <property type="match status" value="1"/>
</dbReference>
<keyword evidence="2" id="KW-0902">Two-component regulatory system</keyword>
<evidence type="ECO:0000256" key="4">
    <source>
        <dbReference type="ARBA" id="ARBA00023125"/>
    </source>
</evidence>
<dbReference type="EMBL" id="JBBMFN010000038">
    <property type="protein sequence ID" value="MEQ2466957.1"/>
    <property type="molecule type" value="Genomic_DNA"/>
</dbReference>
<feature type="DNA-binding region" description="OmpR/PhoB-type" evidence="7">
    <location>
        <begin position="127"/>
        <end position="226"/>
    </location>
</feature>
<sequence>MKKILIVEDELAISMVLGAYLENVGYDVDYAYDGDEALQKLEEETPALILLDIMMPYLDGWGVLSYIRKKSACPVIMLTALSDTEQKLKGFENGADDYITKPFVGEEVIARVQAVLRRSSHYQDDDERVKYYGDLKINYVSHQVFLNGIEVPFTPRDLAVFLFLASNPNQTFTRDQLLDHVWGRDYDGSDRAVDLAIKRIRKLLNGWDPKDGEIKTLRGLGYQFYIQEKQ</sequence>
<dbReference type="InterPro" id="IPR036388">
    <property type="entry name" value="WH-like_DNA-bd_sf"/>
</dbReference>
<evidence type="ECO:0000259" key="9">
    <source>
        <dbReference type="PROSITE" id="PS51755"/>
    </source>
</evidence>
<dbReference type="Pfam" id="PF00486">
    <property type="entry name" value="Trans_reg_C"/>
    <property type="match status" value="1"/>
</dbReference>
<keyword evidence="11" id="KW-1185">Reference proteome</keyword>
<dbReference type="SUPFAM" id="SSF52172">
    <property type="entry name" value="CheY-like"/>
    <property type="match status" value="1"/>
</dbReference>
<dbReference type="InterPro" id="IPR001867">
    <property type="entry name" value="OmpR/PhoB-type_DNA-bd"/>
</dbReference>
<keyword evidence="5" id="KW-0804">Transcription</keyword>
<dbReference type="PANTHER" id="PTHR48111">
    <property type="entry name" value="REGULATOR OF RPOS"/>
    <property type="match status" value="1"/>
</dbReference>
<dbReference type="Gene3D" id="6.10.250.690">
    <property type="match status" value="1"/>
</dbReference>
<dbReference type="InterPro" id="IPR011006">
    <property type="entry name" value="CheY-like_superfamily"/>
</dbReference>
<evidence type="ECO:0000256" key="2">
    <source>
        <dbReference type="ARBA" id="ARBA00023012"/>
    </source>
</evidence>
<dbReference type="Proteomes" id="UP001465426">
    <property type="component" value="Unassembled WGS sequence"/>
</dbReference>
<accession>A0ABV1F0R0</accession>
<protein>
    <submittedName>
        <fullName evidence="10">Response regulator transcription factor</fullName>
    </submittedName>
</protein>